<dbReference type="InterPro" id="IPR041916">
    <property type="entry name" value="Anti_sigma_zinc_sf"/>
</dbReference>
<feature type="transmembrane region" description="Helical" evidence="2">
    <location>
        <begin position="92"/>
        <end position="114"/>
    </location>
</feature>
<organism evidence="4 5">
    <name type="scientific">Tepidiforma thermophila (strain KCTC 52669 / CGMCC 1.13589 / G233)</name>
    <dbReference type="NCBI Taxonomy" id="2761530"/>
    <lineage>
        <taxon>Bacteria</taxon>
        <taxon>Bacillati</taxon>
        <taxon>Chloroflexota</taxon>
        <taxon>Tepidiformia</taxon>
        <taxon>Tepidiformales</taxon>
        <taxon>Tepidiformaceae</taxon>
        <taxon>Tepidiforma</taxon>
    </lineage>
</organism>
<dbReference type="EMBL" id="PDJQ01000001">
    <property type="protein sequence ID" value="PFG73942.1"/>
    <property type="molecule type" value="Genomic_DNA"/>
</dbReference>
<comment type="caution">
    <text evidence="4">The sequence shown here is derived from an EMBL/GenBank/DDBJ whole genome shotgun (WGS) entry which is preliminary data.</text>
</comment>
<feature type="transmembrane region" description="Helical" evidence="2">
    <location>
        <begin position="236"/>
        <end position="255"/>
    </location>
</feature>
<evidence type="ECO:0000259" key="3">
    <source>
        <dbReference type="Pfam" id="PF13490"/>
    </source>
</evidence>
<feature type="region of interest" description="Disordered" evidence="1">
    <location>
        <begin position="157"/>
        <end position="232"/>
    </location>
</feature>
<dbReference type="InterPro" id="IPR027383">
    <property type="entry name" value="Znf_put"/>
</dbReference>
<accession>A0A2A9HFM0</accession>
<evidence type="ECO:0000256" key="1">
    <source>
        <dbReference type="SAM" id="MobiDB-lite"/>
    </source>
</evidence>
<feature type="compositionally biased region" description="Low complexity" evidence="1">
    <location>
        <begin position="187"/>
        <end position="204"/>
    </location>
</feature>
<dbReference type="AlphaFoldDB" id="A0A2A9HFM0"/>
<reference evidence="4 5" key="1">
    <citation type="submission" date="2017-09" db="EMBL/GenBank/DDBJ databases">
        <title>Sequencing the genomes of two abundant thermophiles in Great Basin hot springs: Thermocrinis jamiesonii and novel Chloroflexi Thermoflexus hugenholtzii.</title>
        <authorList>
            <person name="Hedlund B."/>
        </authorList>
    </citation>
    <scope>NUCLEOTIDE SEQUENCE [LARGE SCALE GENOMIC DNA]</scope>
    <source>
        <strain evidence="4 5">G233</strain>
    </source>
</reference>
<evidence type="ECO:0000256" key="2">
    <source>
        <dbReference type="SAM" id="Phobius"/>
    </source>
</evidence>
<keyword evidence="2" id="KW-0472">Membrane</keyword>
<dbReference type="RefSeq" id="WP_098503365.1">
    <property type="nucleotide sequence ID" value="NZ_PDJQ01000001.1"/>
</dbReference>
<feature type="region of interest" description="Disordered" evidence="1">
    <location>
        <begin position="117"/>
        <end position="136"/>
    </location>
</feature>
<evidence type="ECO:0000313" key="5">
    <source>
        <dbReference type="Proteomes" id="UP000223071"/>
    </source>
</evidence>
<dbReference type="Gene3D" id="1.10.10.1320">
    <property type="entry name" value="Anti-sigma factor, zinc-finger domain"/>
    <property type="match status" value="1"/>
</dbReference>
<name>A0A2A9HFM0_TEPT2</name>
<proteinExistence type="predicted"/>
<dbReference type="Proteomes" id="UP000223071">
    <property type="component" value="Unassembled WGS sequence"/>
</dbReference>
<evidence type="ECO:0000313" key="4">
    <source>
        <dbReference type="EMBL" id="PFG73942.1"/>
    </source>
</evidence>
<keyword evidence="5" id="KW-1185">Reference proteome</keyword>
<keyword evidence="2" id="KW-1133">Transmembrane helix</keyword>
<keyword evidence="2" id="KW-0812">Transmembrane</keyword>
<sequence length="264" mass="26634">MIDWLFRRHRRWHDLLTDVVSGRAAPGERDAFDRHLAACDACRTRFEGQQAIRAALRGLPLLEPSRSLRLSPAMVEASNPPARPPGRSPVVLITRVAAAAAVALFAAVAVLTLADTPDRGSVSTAPADGPAGVGLMSTEAADDAPVAPLAAPSPEAALTAGVGPPPNGGVSGAGATAPVGVTPAPQPAAAGEAPPHDASASPAPGERAADTTAPKAAGDALGPASASRSETTEARWPLYASGALAVLALVALAAVELRRRRRTP</sequence>
<gene>
    <name evidence="4" type="ORF">A9A59_1148</name>
</gene>
<feature type="domain" description="Putative zinc-finger" evidence="3">
    <location>
        <begin position="10"/>
        <end position="43"/>
    </location>
</feature>
<dbReference type="Pfam" id="PF13490">
    <property type="entry name" value="zf-HC2"/>
    <property type="match status" value="1"/>
</dbReference>
<protein>
    <submittedName>
        <fullName evidence="4">Putative zinc finger protein</fullName>
    </submittedName>
</protein>